<dbReference type="GO" id="GO:0009901">
    <property type="term" value="P:anther dehiscence"/>
    <property type="evidence" value="ECO:0007669"/>
    <property type="project" value="UniProtKB-ARBA"/>
</dbReference>
<dbReference type="InterPro" id="IPR006626">
    <property type="entry name" value="PbH1"/>
</dbReference>
<evidence type="ECO:0000256" key="2">
    <source>
        <dbReference type="ARBA" id="ARBA00008834"/>
    </source>
</evidence>
<evidence type="ECO:0000256" key="5">
    <source>
        <dbReference type="ARBA" id="ARBA00022525"/>
    </source>
</evidence>
<comment type="subcellular location">
    <subcellularLocation>
        <location evidence="1">Secreted</location>
        <location evidence="1">Cell wall</location>
    </subcellularLocation>
</comment>
<protein>
    <recommendedName>
        <fullName evidence="3">endo-polygalacturonase</fullName>
        <ecNumber evidence="3">3.2.1.15</ecNumber>
    </recommendedName>
</protein>
<evidence type="ECO:0000313" key="14">
    <source>
        <dbReference type="EMBL" id="KAF3437911.1"/>
    </source>
</evidence>
<keyword evidence="9" id="KW-0961">Cell wall biogenesis/degradation</keyword>
<evidence type="ECO:0000256" key="4">
    <source>
        <dbReference type="ARBA" id="ARBA00022512"/>
    </source>
</evidence>
<evidence type="ECO:0000256" key="7">
    <source>
        <dbReference type="ARBA" id="ARBA00022801"/>
    </source>
</evidence>
<proteinExistence type="inferred from homology"/>
<evidence type="ECO:0000256" key="12">
    <source>
        <dbReference type="RuleBase" id="RU361169"/>
    </source>
</evidence>
<evidence type="ECO:0000256" key="13">
    <source>
        <dbReference type="SAM" id="SignalP"/>
    </source>
</evidence>
<feature type="signal peptide" evidence="13">
    <location>
        <begin position="1"/>
        <end position="24"/>
    </location>
</feature>
<keyword evidence="8 12" id="KW-0326">Glycosidase</keyword>
<feature type="active site" evidence="11">
    <location>
        <position position="283"/>
    </location>
</feature>
<dbReference type="InterPro" id="IPR000743">
    <property type="entry name" value="Glyco_hydro_28"/>
</dbReference>
<evidence type="ECO:0000313" key="15">
    <source>
        <dbReference type="Proteomes" id="UP000796880"/>
    </source>
</evidence>
<dbReference type="SUPFAM" id="SSF51126">
    <property type="entry name" value="Pectin lyase-like"/>
    <property type="match status" value="1"/>
</dbReference>
<keyword evidence="6 13" id="KW-0732">Signal</keyword>
<keyword evidence="4" id="KW-0134">Cell wall</keyword>
<sequence>MKLQHLVLPVLLVVFLASFTLSLSHDIDVHRHHQETPAANNIRVGYGGPISSPSQINHGGHDNFDDSDLALAKGDGIKDDTKAFKEAWKRACSSRGRAMLFVPNNTYLLKPIKFSGHCKPDHLTLRIKGTILASPNRSDYHDRTHWIGFEDVDNFRVEGGGTFDGNGRIWWKNSCKINKSLPCSAAPTVSCDVPRMQKLRVANMKFRNAQKMHVSFQKCVNVIAFGLRVTAPEHSPNTDGIHITGTSNITLRNSIIATGDDCISIVSGSKNVRATRITCGPGHGISIGSLGAGNSEAHVSNVFVNEATFSGTTNGVRIKTWQGGYGYARNIWFENITMNKVKNPIIIDQNYCDKKKPCGEQKLAVQIRDVVYRNIRGTSSSEVAIRFDCSEHFPCRGISLRDVVLEAAPDNDDHHGRDDEVEASCHNVTFHTRGKVSPSCS</sequence>
<comment type="catalytic activity">
    <reaction evidence="10">
        <text>(1,4-alpha-D-galacturonosyl)n+m + H2O = (1,4-alpha-D-galacturonosyl)n + (1,4-alpha-D-galacturonosyl)m.</text>
        <dbReference type="EC" id="3.2.1.15"/>
    </reaction>
</comment>
<evidence type="ECO:0000256" key="9">
    <source>
        <dbReference type="ARBA" id="ARBA00023316"/>
    </source>
</evidence>
<comment type="similarity">
    <text evidence="2 12">Belongs to the glycosyl hydrolase 28 family.</text>
</comment>
<feature type="chain" id="PRO_5035475519" description="endo-polygalacturonase" evidence="13">
    <location>
        <begin position="25"/>
        <end position="441"/>
    </location>
</feature>
<evidence type="ECO:0000256" key="8">
    <source>
        <dbReference type="ARBA" id="ARBA00023295"/>
    </source>
</evidence>
<dbReference type="EC" id="3.2.1.15" evidence="3"/>
<reference evidence="14" key="1">
    <citation type="submission" date="2020-03" db="EMBL/GenBank/DDBJ databases">
        <title>A high-quality chromosome-level genome assembly of a woody plant with both climbing and erect habits, Rhamnella rubrinervis.</title>
        <authorList>
            <person name="Lu Z."/>
            <person name="Yang Y."/>
            <person name="Zhu X."/>
            <person name="Sun Y."/>
        </authorList>
    </citation>
    <scope>NUCLEOTIDE SEQUENCE</scope>
    <source>
        <strain evidence="14">BYM</strain>
        <tissue evidence="14">Leaf</tissue>
    </source>
</reference>
<dbReference type="GO" id="GO:0004650">
    <property type="term" value="F:polygalacturonase activity"/>
    <property type="evidence" value="ECO:0007669"/>
    <property type="project" value="UniProtKB-EC"/>
</dbReference>
<accession>A0A8K0E054</accession>
<dbReference type="PANTHER" id="PTHR31375">
    <property type="match status" value="1"/>
</dbReference>
<dbReference type="SMART" id="SM00710">
    <property type="entry name" value="PbH1"/>
    <property type="match status" value="4"/>
</dbReference>
<keyword evidence="5" id="KW-0964">Secreted</keyword>
<dbReference type="AlphaFoldDB" id="A0A8K0E054"/>
<name>A0A8K0E054_9ROSA</name>
<evidence type="ECO:0000256" key="6">
    <source>
        <dbReference type="ARBA" id="ARBA00022729"/>
    </source>
</evidence>
<dbReference type="GO" id="GO:0010047">
    <property type="term" value="P:fruit dehiscence"/>
    <property type="evidence" value="ECO:0007669"/>
    <property type="project" value="UniProtKB-ARBA"/>
</dbReference>
<dbReference type="Proteomes" id="UP000796880">
    <property type="component" value="Unassembled WGS sequence"/>
</dbReference>
<keyword evidence="7 12" id="KW-0378">Hydrolase</keyword>
<organism evidence="14 15">
    <name type="scientific">Rhamnella rubrinervis</name>
    <dbReference type="NCBI Taxonomy" id="2594499"/>
    <lineage>
        <taxon>Eukaryota</taxon>
        <taxon>Viridiplantae</taxon>
        <taxon>Streptophyta</taxon>
        <taxon>Embryophyta</taxon>
        <taxon>Tracheophyta</taxon>
        <taxon>Spermatophyta</taxon>
        <taxon>Magnoliopsida</taxon>
        <taxon>eudicotyledons</taxon>
        <taxon>Gunneridae</taxon>
        <taxon>Pentapetalae</taxon>
        <taxon>rosids</taxon>
        <taxon>fabids</taxon>
        <taxon>Rosales</taxon>
        <taxon>Rhamnaceae</taxon>
        <taxon>rhamnoid group</taxon>
        <taxon>Rhamneae</taxon>
        <taxon>Rhamnella</taxon>
    </lineage>
</organism>
<dbReference type="Pfam" id="PF00295">
    <property type="entry name" value="Glyco_hydro_28"/>
    <property type="match status" value="1"/>
</dbReference>
<dbReference type="PROSITE" id="PS00502">
    <property type="entry name" value="POLYGALACTURONASE"/>
    <property type="match status" value="1"/>
</dbReference>
<dbReference type="FunFam" id="2.160.20.10:FF:000028">
    <property type="entry name" value="Polygalacturonase QRT2"/>
    <property type="match status" value="1"/>
</dbReference>
<dbReference type="InterPro" id="IPR011050">
    <property type="entry name" value="Pectin_lyase_fold/virulence"/>
</dbReference>
<evidence type="ECO:0000256" key="10">
    <source>
        <dbReference type="ARBA" id="ARBA00034074"/>
    </source>
</evidence>
<evidence type="ECO:0000256" key="1">
    <source>
        <dbReference type="ARBA" id="ARBA00004191"/>
    </source>
</evidence>
<gene>
    <name evidence="14" type="ORF">FNV43_RR20667</name>
</gene>
<dbReference type="GO" id="GO:0009830">
    <property type="term" value="P:cell wall modification involved in abscission"/>
    <property type="evidence" value="ECO:0007669"/>
    <property type="project" value="UniProtKB-ARBA"/>
</dbReference>
<dbReference type="OrthoDB" id="187139at2759"/>
<dbReference type="Gene3D" id="2.160.20.10">
    <property type="entry name" value="Single-stranded right-handed beta-helix, Pectin lyase-like"/>
    <property type="match status" value="1"/>
</dbReference>
<dbReference type="InterPro" id="IPR012334">
    <property type="entry name" value="Pectin_lyas_fold"/>
</dbReference>
<evidence type="ECO:0000256" key="11">
    <source>
        <dbReference type="PROSITE-ProRule" id="PRU10052"/>
    </source>
</evidence>
<keyword evidence="15" id="KW-1185">Reference proteome</keyword>
<dbReference type="EMBL" id="VOIH02000009">
    <property type="protein sequence ID" value="KAF3437911.1"/>
    <property type="molecule type" value="Genomic_DNA"/>
</dbReference>
<dbReference type="GO" id="GO:0005975">
    <property type="term" value="P:carbohydrate metabolic process"/>
    <property type="evidence" value="ECO:0007669"/>
    <property type="project" value="InterPro"/>
</dbReference>
<evidence type="ECO:0000256" key="3">
    <source>
        <dbReference type="ARBA" id="ARBA00012736"/>
    </source>
</evidence>
<comment type="caution">
    <text evidence="14">The sequence shown here is derived from an EMBL/GenBank/DDBJ whole genome shotgun (WGS) entry which is preliminary data.</text>
</comment>